<dbReference type="PANTHER" id="PTHR34385">
    <property type="entry name" value="D-ALANYL-D-ALANINE CARBOXYPEPTIDASE"/>
    <property type="match status" value="1"/>
</dbReference>
<keyword evidence="4" id="KW-1185">Reference proteome</keyword>
<reference evidence="3 4" key="1">
    <citation type="submission" date="2019-05" db="EMBL/GenBank/DDBJ databases">
        <title>Kocuria coralli sp. nov., a novel actinobacterium isolated from coral reef seawater.</title>
        <authorList>
            <person name="Li J."/>
        </authorList>
    </citation>
    <scope>NUCLEOTIDE SEQUENCE [LARGE SCALE GENOMIC DNA]</scope>
    <source>
        <strain evidence="3 4">SCSIO 13007</strain>
    </source>
</reference>
<keyword evidence="3" id="KW-0645">Protease</keyword>
<dbReference type="PANTHER" id="PTHR34385:SF1">
    <property type="entry name" value="PEPTIDOGLYCAN L-ALANYL-D-GLUTAMATE ENDOPEPTIDASE CWLK"/>
    <property type="match status" value="1"/>
</dbReference>
<dbReference type="RefSeq" id="WP_158032600.1">
    <property type="nucleotide sequence ID" value="NZ_ML708611.1"/>
</dbReference>
<sequence length="257" mass="26787">MRPHLPAAAVLVLGSLVLSGCGSGSGDDGASPAATGTSGAAGQETVAQGASGDPAGNGSGDSAGAPEADTSTADSLSVVVNKQNPLQPQDYVPSPLTQVEGHQLREDAAGALTEMLSDMRAEGVTVNVTSAYRSYDTQVSTYDHWVQQNGQEAADRVSARPGYSEHQTGLAVDLADGTGCDLQECFADTPAAQWAAENAADYGFVLRFPEGGEEITGYSYEPWHLRYLGVDQAREFQESEATTLEEYYGTGPTPDYP</sequence>
<feature type="compositionally biased region" description="Low complexity" evidence="1">
    <location>
        <begin position="28"/>
        <end position="42"/>
    </location>
</feature>
<gene>
    <name evidence="3" type="ORF">FCK90_01790</name>
</gene>
<accession>A0A5J5KZQ7</accession>
<dbReference type="InterPro" id="IPR003709">
    <property type="entry name" value="VanY-like_core_dom"/>
</dbReference>
<evidence type="ECO:0000313" key="4">
    <source>
        <dbReference type="Proteomes" id="UP000325957"/>
    </source>
</evidence>
<keyword evidence="3" id="KW-0121">Carboxypeptidase</keyword>
<dbReference type="AlphaFoldDB" id="A0A5J5KZQ7"/>
<dbReference type="OrthoDB" id="9792074at2"/>
<protein>
    <submittedName>
        <fullName evidence="3">D-alanyl-D-alanine carboxypeptidase family protein</fullName>
    </submittedName>
</protein>
<dbReference type="InterPro" id="IPR058193">
    <property type="entry name" value="VanY/YodJ_core_dom"/>
</dbReference>
<dbReference type="Gene3D" id="3.30.1380.10">
    <property type="match status" value="1"/>
</dbReference>
<comment type="caution">
    <text evidence="3">The sequence shown here is derived from an EMBL/GenBank/DDBJ whole genome shotgun (WGS) entry which is preliminary data.</text>
</comment>
<name>A0A5J5KZQ7_9MICC</name>
<dbReference type="InterPro" id="IPR052179">
    <property type="entry name" value="DD-CPase-like"/>
</dbReference>
<evidence type="ECO:0000313" key="3">
    <source>
        <dbReference type="EMBL" id="KAA9395169.1"/>
    </source>
</evidence>
<dbReference type="EMBL" id="SZWF01000002">
    <property type="protein sequence ID" value="KAA9395169.1"/>
    <property type="molecule type" value="Genomic_DNA"/>
</dbReference>
<dbReference type="Proteomes" id="UP000325957">
    <property type="component" value="Unassembled WGS sequence"/>
</dbReference>
<feature type="domain" description="D-alanyl-D-alanine carboxypeptidase-like core" evidence="2">
    <location>
        <begin position="102"/>
        <end position="229"/>
    </location>
</feature>
<proteinExistence type="predicted"/>
<keyword evidence="3" id="KW-0378">Hydrolase</keyword>
<evidence type="ECO:0000256" key="1">
    <source>
        <dbReference type="SAM" id="MobiDB-lite"/>
    </source>
</evidence>
<dbReference type="SUPFAM" id="SSF55166">
    <property type="entry name" value="Hedgehog/DD-peptidase"/>
    <property type="match status" value="1"/>
</dbReference>
<dbReference type="GO" id="GO:0006508">
    <property type="term" value="P:proteolysis"/>
    <property type="evidence" value="ECO:0007669"/>
    <property type="project" value="InterPro"/>
</dbReference>
<dbReference type="InterPro" id="IPR009045">
    <property type="entry name" value="Zn_M74/Hedgehog-like"/>
</dbReference>
<dbReference type="Pfam" id="PF02557">
    <property type="entry name" value="VanY"/>
    <property type="match status" value="1"/>
</dbReference>
<dbReference type="GO" id="GO:0004180">
    <property type="term" value="F:carboxypeptidase activity"/>
    <property type="evidence" value="ECO:0007669"/>
    <property type="project" value="UniProtKB-KW"/>
</dbReference>
<dbReference type="CDD" id="cd14852">
    <property type="entry name" value="LD-carboxypeptidase"/>
    <property type="match status" value="1"/>
</dbReference>
<organism evidence="3 4">
    <name type="scientific">Kocuria coralli</name>
    <dbReference type="NCBI Taxonomy" id="1461025"/>
    <lineage>
        <taxon>Bacteria</taxon>
        <taxon>Bacillati</taxon>
        <taxon>Actinomycetota</taxon>
        <taxon>Actinomycetes</taxon>
        <taxon>Micrococcales</taxon>
        <taxon>Micrococcaceae</taxon>
        <taxon>Kocuria</taxon>
    </lineage>
</organism>
<dbReference type="PROSITE" id="PS51257">
    <property type="entry name" value="PROKAR_LIPOPROTEIN"/>
    <property type="match status" value="1"/>
</dbReference>
<feature type="region of interest" description="Disordered" evidence="1">
    <location>
        <begin position="22"/>
        <end position="74"/>
    </location>
</feature>
<evidence type="ECO:0000259" key="2">
    <source>
        <dbReference type="Pfam" id="PF02557"/>
    </source>
</evidence>